<protein>
    <recommendedName>
        <fullName evidence="3">MULE transposase domain-containing protein</fullName>
    </recommendedName>
</protein>
<feature type="region of interest" description="Disordered" evidence="1">
    <location>
        <begin position="157"/>
        <end position="236"/>
    </location>
</feature>
<feature type="compositionally biased region" description="Pro residues" evidence="1">
    <location>
        <begin position="217"/>
        <end position="230"/>
    </location>
</feature>
<evidence type="ECO:0008006" key="3">
    <source>
        <dbReference type="Google" id="ProtNLM"/>
    </source>
</evidence>
<name>A0A2N9IUA3_FAGSY</name>
<reference evidence="2" key="1">
    <citation type="submission" date="2018-02" db="EMBL/GenBank/DDBJ databases">
        <authorList>
            <person name="Cohen D.B."/>
            <person name="Kent A.D."/>
        </authorList>
    </citation>
    <scope>NUCLEOTIDE SEQUENCE</scope>
</reference>
<accession>A0A2N9IUA3</accession>
<evidence type="ECO:0000256" key="1">
    <source>
        <dbReference type="SAM" id="MobiDB-lite"/>
    </source>
</evidence>
<gene>
    <name evidence="2" type="ORF">FSB_LOCUS55611</name>
</gene>
<organism evidence="2">
    <name type="scientific">Fagus sylvatica</name>
    <name type="common">Beechnut</name>
    <dbReference type="NCBI Taxonomy" id="28930"/>
    <lineage>
        <taxon>Eukaryota</taxon>
        <taxon>Viridiplantae</taxon>
        <taxon>Streptophyta</taxon>
        <taxon>Embryophyta</taxon>
        <taxon>Tracheophyta</taxon>
        <taxon>Spermatophyta</taxon>
        <taxon>Magnoliopsida</taxon>
        <taxon>eudicotyledons</taxon>
        <taxon>Gunneridae</taxon>
        <taxon>Pentapetalae</taxon>
        <taxon>rosids</taxon>
        <taxon>fabids</taxon>
        <taxon>Fagales</taxon>
        <taxon>Fagaceae</taxon>
        <taxon>Fagus</taxon>
    </lineage>
</organism>
<dbReference type="PANTHER" id="PTHR31973">
    <property type="entry name" value="POLYPROTEIN, PUTATIVE-RELATED"/>
    <property type="match status" value="1"/>
</dbReference>
<sequence>MSAIDNDYFNINDMHIMCRNIGVIDIAVLHFLIHGLSLDDGLCILECDKDCWDLFEWLSFAPKRCIDIYAEQLEYTHLMVLESVLLLTNGEVENEDINVDNITNVVGEGVGGEVEDGDINVDNVANVVGEGVGSDCFFDDDTSKSLNPNTFQLAVHNTSSQQPTNLATTNQPPNPATTNQPPNPATTSQPPNPTTTYQTPNPTTTSHPPSPTTTTKPPNPNTTPQPPNTPLYPNSDDEKLRAEVDMPNQTFEVGMLFNDHLEFKEAIREYKIKWGYPLFLVKNESGRILTAVSIDGNDGMYPITFAIYEGLVPALSGVVYEGNTRFCVRHLFANFKNKFKGKTLKELMWAATKETTKAGYEAKMKTIKNINNQVYGHLKGIKEVHWCRHAFNTVPKCDMLLNNLCEVFNSKLIMARDKSLLTMCEMIRRYLMTRIVKNREPMNKVSGPLCPRIQDKLNINRVESRDCKTWFAGGNRFEVSSKRSVASRTKRSVAQKATAGASRTPRSCGGASGTQ</sequence>
<dbReference type="AlphaFoldDB" id="A0A2N9IUA3"/>
<dbReference type="EMBL" id="OIVN01006204">
    <property type="protein sequence ID" value="SPD27729.1"/>
    <property type="molecule type" value="Genomic_DNA"/>
</dbReference>
<proteinExistence type="predicted"/>
<evidence type="ECO:0000313" key="2">
    <source>
        <dbReference type="EMBL" id="SPD27729.1"/>
    </source>
</evidence>
<dbReference type="PANTHER" id="PTHR31973:SF187">
    <property type="entry name" value="MUTATOR TRANSPOSASE MUDRA PROTEIN"/>
    <property type="match status" value="1"/>
</dbReference>
<feature type="region of interest" description="Disordered" evidence="1">
    <location>
        <begin position="487"/>
        <end position="515"/>
    </location>
</feature>
<feature type="compositionally biased region" description="Low complexity" evidence="1">
    <location>
        <begin position="161"/>
        <end position="216"/>
    </location>
</feature>